<comment type="caution">
    <text evidence="1">The sequence shown here is derived from an EMBL/GenBank/DDBJ whole genome shotgun (WGS) entry which is preliminary data.</text>
</comment>
<organism evidence="1">
    <name type="scientific">marine sediment metagenome</name>
    <dbReference type="NCBI Taxonomy" id="412755"/>
    <lineage>
        <taxon>unclassified sequences</taxon>
        <taxon>metagenomes</taxon>
        <taxon>ecological metagenomes</taxon>
    </lineage>
</organism>
<reference evidence="1" key="1">
    <citation type="journal article" date="2014" name="Front. Microbiol.">
        <title>High frequency of phylogenetically diverse reductive dehalogenase-homologous genes in deep subseafloor sedimentary metagenomes.</title>
        <authorList>
            <person name="Kawai M."/>
            <person name="Futagami T."/>
            <person name="Toyoda A."/>
            <person name="Takaki Y."/>
            <person name="Nishi S."/>
            <person name="Hori S."/>
            <person name="Arai W."/>
            <person name="Tsubouchi T."/>
            <person name="Morono Y."/>
            <person name="Uchiyama I."/>
            <person name="Ito T."/>
            <person name="Fujiyama A."/>
            <person name="Inagaki F."/>
            <person name="Takami H."/>
        </authorList>
    </citation>
    <scope>NUCLEOTIDE SEQUENCE</scope>
    <source>
        <strain evidence="1">Expedition CK06-06</strain>
    </source>
</reference>
<evidence type="ECO:0000313" key="1">
    <source>
        <dbReference type="EMBL" id="GAG28487.1"/>
    </source>
</evidence>
<proteinExistence type="predicted"/>
<dbReference type="AlphaFoldDB" id="X0WZ76"/>
<feature type="non-terminal residue" evidence="1">
    <location>
        <position position="74"/>
    </location>
</feature>
<accession>X0WZ76</accession>
<sequence>MSQFKKVDQLALVSVYTAGAGAASNIAVTGIETEDTLIAVLELNATHYLPTDQTRRCTITSDGYIQCSKATTGD</sequence>
<gene>
    <name evidence="1" type="ORF">S01H1_73187</name>
</gene>
<protein>
    <submittedName>
        <fullName evidence="1">Uncharacterized protein</fullName>
    </submittedName>
</protein>
<name>X0WZ76_9ZZZZ</name>
<dbReference type="EMBL" id="BARS01048887">
    <property type="protein sequence ID" value="GAG28487.1"/>
    <property type="molecule type" value="Genomic_DNA"/>
</dbReference>